<keyword evidence="1" id="KW-0175">Coiled coil</keyword>
<evidence type="ECO:0000256" key="1">
    <source>
        <dbReference type="SAM" id="Coils"/>
    </source>
</evidence>
<dbReference type="AlphaFoldDB" id="A0A0V0J6B7"/>
<feature type="compositionally biased region" description="Low complexity" evidence="2">
    <location>
        <begin position="143"/>
        <end position="167"/>
    </location>
</feature>
<feature type="region of interest" description="Disordered" evidence="2">
    <location>
        <begin position="807"/>
        <end position="832"/>
    </location>
</feature>
<evidence type="ECO:0000313" key="3">
    <source>
        <dbReference type="EMBL" id="JAP61227.1"/>
    </source>
</evidence>
<gene>
    <name evidence="3" type="ORF">TR119904</name>
</gene>
<feature type="compositionally biased region" description="Polar residues" evidence="2">
    <location>
        <begin position="869"/>
        <end position="879"/>
    </location>
</feature>
<feature type="region of interest" description="Disordered" evidence="2">
    <location>
        <begin position="860"/>
        <end position="879"/>
    </location>
</feature>
<feature type="region of interest" description="Disordered" evidence="2">
    <location>
        <begin position="407"/>
        <end position="476"/>
    </location>
</feature>
<organism evidence="3">
    <name type="scientific">Schistocephalus solidus</name>
    <name type="common">Tapeworm</name>
    <dbReference type="NCBI Taxonomy" id="70667"/>
    <lineage>
        <taxon>Eukaryota</taxon>
        <taxon>Metazoa</taxon>
        <taxon>Spiralia</taxon>
        <taxon>Lophotrochozoa</taxon>
        <taxon>Platyhelminthes</taxon>
        <taxon>Cestoda</taxon>
        <taxon>Eucestoda</taxon>
        <taxon>Diphyllobothriidea</taxon>
        <taxon>Diphyllobothriidae</taxon>
        <taxon>Schistocephalus</taxon>
    </lineage>
</organism>
<protein>
    <submittedName>
        <fullName evidence="3">Uncharacterized protein</fullName>
    </submittedName>
</protein>
<evidence type="ECO:0000256" key="2">
    <source>
        <dbReference type="SAM" id="MobiDB-lite"/>
    </source>
</evidence>
<reference evidence="3" key="1">
    <citation type="submission" date="2016-01" db="EMBL/GenBank/DDBJ databases">
        <title>Reference transcriptome for the parasite Schistocephalus solidus: insights into the molecular evolution of parasitism.</title>
        <authorList>
            <person name="Hebert F.O."/>
            <person name="Grambauer S."/>
            <person name="Barber I."/>
            <person name="Landry C.R."/>
            <person name="Aubin-Horth N."/>
        </authorList>
    </citation>
    <scope>NUCLEOTIDE SEQUENCE</scope>
</reference>
<proteinExistence type="predicted"/>
<feature type="coiled-coil region" evidence="1">
    <location>
        <begin position="605"/>
        <end position="643"/>
    </location>
</feature>
<feature type="region of interest" description="Disordered" evidence="2">
    <location>
        <begin position="121"/>
        <end position="170"/>
    </location>
</feature>
<dbReference type="EMBL" id="GEEE01001998">
    <property type="protein sequence ID" value="JAP61227.1"/>
    <property type="molecule type" value="Transcribed_RNA"/>
</dbReference>
<feature type="compositionally biased region" description="Polar residues" evidence="2">
    <location>
        <begin position="452"/>
        <end position="468"/>
    </location>
</feature>
<accession>A0A0V0J6B7</accession>
<feature type="region of interest" description="Disordered" evidence="2">
    <location>
        <begin position="732"/>
        <end position="757"/>
    </location>
</feature>
<sequence>MTTASSAALVASLKMEHSRLKRLSRRLSQAMNLLNLVDGGIVLNPNLLPPRRPPVTLPRGVPILSIEEARNAGRLRDQLTQLATTVHATWLQQLELREILKARVDQQRAVPVSTVVMPPGERSTSCSLFDGRGDEDTAKTKASPSPTQPTQLVPTPTPPSATSVRSVGAGSRWRRSSDNFGYGAFESGFVSDSENMVTVKTAVCTRGHHSGSTLGRMRTHSFPSTLLATHPITATTAKPKCTVANSPERTLKCTRLIGSRCSGASCAATIQSRLSTLCSPRFLSPESPLPRSPARQIFTGNANNNVNLATPVDQPSVDYCPPPQSPVRPGNQELALVGHLDQPLPPPQFTSSPARRSASEALSLILDEVGSRGGVGLADRQHAVPASPPFSVKYAWETTFSLLSQEVDEDEEDSAVVSPRAFSPPSTSSQLFEHGGESDQFLSKKDRRMSKSLPNFSQRENASISSASPGFLGSPLKDHSDSSKLLISTEQRSAIMPALYSAFRPFNTSSSACDCFSEGDEDELSDLSSDKSQSANLSELAAVLRLPPIAMKAIQEIFHEGTEVHHWLSKLEDSLYQPPPPITCSEQALSHAYCRVQHDIPRRELDKCLSELEFYHQKLDDWREELNNLMTSQRERFERLSRNNQKLGTFLLSGHSSLYFVSDWLDMLILRRTAVERELKCQLRWLDLMNLAEHDVRVQLREMTELARPVLKESHRLIFELLCRQKEAQQTMMGWRSAPREPQTGSSRGGNGGLRRRRSASLPLLAGETASSSTLLSTAPYLLQRLQAVLESACLIGAQAQLCRPQCSDDRGQQQHPPLPKYASEPSADIHEESERIRRQMSDAMLGLCQALLNRNPLNSRHRIREHSSPPSSRAFSTTVSSNHPVVACSPPILNRGSRCWRPRRSILLCCLLFLLPLICFFCSRHLADHTCHDHSLFSGLASSFSFPLPPPQGPRLI</sequence>
<name>A0A0V0J6B7_SCHSO</name>